<dbReference type="AlphaFoldDB" id="A0A834T4K9"/>
<gene>
    <name evidence="2" type="ORF">G2W53_034668</name>
</gene>
<sequence>MVCSLGSGRMAVIARLLAAGRLSQTMAEEIGHQKSAAEYVCRELREADEANLLDEEDMHVYGSKPMSDPLQLVRFAACFHSLICAMELSSSELCRSLKYTEQTILELDGSTGNRKPPRKEKKKLPTSCANQATAVGERGRSEAMDSIDAAVPHALVNGHVRLSSFSNEAKEYSTCVDAASMMDGTGINLGITDHPASVMQPPTKRHKLIAGAHLPLPESLATESGVTKTASFAKKITCKGMFVSVLIASDMNCYVPSLVLHTTCVLIELDFPAPLATKMYYSQRNNRLRAALRHLYFQESSNELCIDVASPKLSNEMIASQDSCQRNPSTEQKDNSHMPNLSSAQSPSHILAKSPDICSRKAEGLPAGSLSNQFLVNNVSRPAVTPLGLTRSNFLPKPYSFASSTGNPLGTIQQPKGSVPVI</sequence>
<dbReference type="GO" id="GO:0000124">
    <property type="term" value="C:SAGA complex"/>
    <property type="evidence" value="ECO:0007669"/>
    <property type="project" value="InterPro"/>
</dbReference>
<evidence type="ECO:0000256" key="1">
    <source>
        <dbReference type="SAM" id="MobiDB-lite"/>
    </source>
</evidence>
<organism evidence="2 3">
    <name type="scientific">Senna tora</name>
    <dbReference type="NCBI Taxonomy" id="362788"/>
    <lineage>
        <taxon>Eukaryota</taxon>
        <taxon>Viridiplantae</taxon>
        <taxon>Streptophyta</taxon>
        <taxon>Embryophyta</taxon>
        <taxon>Tracheophyta</taxon>
        <taxon>Spermatophyta</taxon>
        <taxon>Magnoliopsida</taxon>
        <taxon>eudicotyledons</taxon>
        <taxon>Gunneridae</taxon>
        <taxon>Pentapetalae</taxon>
        <taxon>rosids</taxon>
        <taxon>fabids</taxon>
        <taxon>Fabales</taxon>
        <taxon>Fabaceae</taxon>
        <taxon>Caesalpinioideae</taxon>
        <taxon>Cassia clade</taxon>
        <taxon>Senna</taxon>
    </lineage>
</organism>
<dbReference type="PANTHER" id="PTHR47805:SF1">
    <property type="entry name" value="SAGA-ASSOCIATED FACTOR 73"/>
    <property type="match status" value="1"/>
</dbReference>
<evidence type="ECO:0000313" key="3">
    <source>
        <dbReference type="Proteomes" id="UP000634136"/>
    </source>
</evidence>
<dbReference type="OrthoDB" id="21678at2759"/>
<dbReference type="PANTHER" id="PTHR47805">
    <property type="entry name" value="SAGA-ASSOCIATED FACTOR 73"/>
    <property type="match status" value="1"/>
</dbReference>
<dbReference type="Proteomes" id="UP000634136">
    <property type="component" value="Unassembled WGS sequence"/>
</dbReference>
<protein>
    <submittedName>
        <fullName evidence="2">Uncharacterized protein</fullName>
    </submittedName>
</protein>
<keyword evidence="3" id="KW-1185">Reference proteome</keyword>
<feature type="region of interest" description="Disordered" evidence="1">
    <location>
        <begin position="319"/>
        <end position="348"/>
    </location>
</feature>
<accession>A0A834T4K9</accession>
<dbReference type="InterPro" id="IPR037804">
    <property type="entry name" value="SGF73"/>
</dbReference>
<name>A0A834T4K9_9FABA</name>
<reference evidence="2" key="1">
    <citation type="submission" date="2020-09" db="EMBL/GenBank/DDBJ databases">
        <title>Genome-Enabled Discovery of Anthraquinone Biosynthesis in Senna tora.</title>
        <authorList>
            <person name="Kang S.-H."/>
            <person name="Pandey R.P."/>
            <person name="Lee C.-M."/>
            <person name="Sim J.-S."/>
            <person name="Jeong J.-T."/>
            <person name="Choi B.-S."/>
            <person name="Jung M."/>
            <person name="Ginzburg D."/>
            <person name="Zhao K."/>
            <person name="Won S.Y."/>
            <person name="Oh T.-J."/>
            <person name="Yu Y."/>
            <person name="Kim N.-H."/>
            <person name="Lee O.R."/>
            <person name="Lee T.-H."/>
            <person name="Bashyal P."/>
            <person name="Kim T.-S."/>
            <person name="Lee W.-H."/>
            <person name="Kawkins C."/>
            <person name="Kim C.-K."/>
            <person name="Kim J.S."/>
            <person name="Ahn B.O."/>
            <person name="Rhee S.Y."/>
            <person name="Sohng J.K."/>
        </authorList>
    </citation>
    <scope>NUCLEOTIDE SEQUENCE</scope>
    <source>
        <tissue evidence="2">Leaf</tissue>
    </source>
</reference>
<feature type="compositionally biased region" description="Polar residues" evidence="1">
    <location>
        <begin position="319"/>
        <end position="330"/>
    </location>
</feature>
<evidence type="ECO:0000313" key="2">
    <source>
        <dbReference type="EMBL" id="KAF7813692.1"/>
    </source>
</evidence>
<proteinExistence type="predicted"/>
<feature type="compositionally biased region" description="Polar residues" evidence="1">
    <location>
        <begin position="337"/>
        <end position="348"/>
    </location>
</feature>
<comment type="caution">
    <text evidence="2">The sequence shown here is derived from an EMBL/GenBank/DDBJ whole genome shotgun (WGS) entry which is preliminary data.</text>
</comment>
<dbReference type="EMBL" id="JAAIUW010000010">
    <property type="protein sequence ID" value="KAF7813692.1"/>
    <property type="molecule type" value="Genomic_DNA"/>
</dbReference>